<dbReference type="Proteomes" id="UP000813385">
    <property type="component" value="Unassembled WGS sequence"/>
</dbReference>
<dbReference type="GO" id="GO:0016787">
    <property type="term" value="F:hydrolase activity"/>
    <property type="evidence" value="ECO:0007669"/>
    <property type="project" value="UniProtKB-KW"/>
</dbReference>
<dbReference type="Gene3D" id="3.40.50.1110">
    <property type="entry name" value="SGNH hydrolase"/>
    <property type="match status" value="1"/>
</dbReference>
<feature type="signal peptide" evidence="1">
    <location>
        <begin position="1"/>
        <end position="17"/>
    </location>
</feature>
<keyword evidence="1" id="KW-0732">Signal</keyword>
<dbReference type="EMBL" id="JAGPXD010000001">
    <property type="protein sequence ID" value="KAH7374751.1"/>
    <property type="molecule type" value="Genomic_DNA"/>
</dbReference>
<feature type="chain" id="PRO_5035460117" evidence="1">
    <location>
        <begin position="18"/>
        <end position="269"/>
    </location>
</feature>
<keyword evidence="4" id="KW-1185">Reference proteome</keyword>
<organism evidence="3 4">
    <name type="scientific">Plectosphaerella cucumerina</name>
    <dbReference type="NCBI Taxonomy" id="40658"/>
    <lineage>
        <taxon>Eukaryota</taxon>
        <taxon>Fungi</taxon>
        <taxon>Dikarya</taxon>
        <taxon>Ascomycota</taxon>
        <taxon>Pezizomycotina</taxon>
        <taxon>Sordariomycetes</taxon>
        <taxon>Hypocreomycetidae</taxon>
        <taxon>Glomerellales</taxon>
        <taxon>Plectosphaerellaceae</taxon>
        <taxon>Plectosphaerella</taxon>
    </lineage>
</organism>
<evidence type="ECO:0000259" key="2">
    <source>
        <dbReference type="Pfam" id="PF13472"/>
    </source>
</evidence>
<name>A0A8K0TS64_9PEZI</name>
<dbReference type="OrthoDB" id="5041285at2759"/>
<dbReference type="CDD" id="cd01821">
    <property type="entry name" value="Rhamnogalacturan_acetylesterase_like"/>
    <property type="match status" value="1"/>
</dbReference>
<gene>
    <name evidence="3" type="ORF">B0T11DRAFT_334275</name>
</gene>
<sequence>MKFFLLLTAGLMQTALSAPEPRHRCSKKPPAFYLAGDSTTATRGGWGDPFVTSYLVSPAVGTNFAKSGATSVDFVSGGHWARVLDAVRSTAESHDVYVTIQFGHNDQKVEKNITLDDYQANLERLAGEVRAAGGTPLLVTSLTRRTFSGGLVVQNLANERNRTIAAAKEVRTPYIDLNKASTEFVQALGQVGADEFNLEGPTRDRTHLNPWGERVFATLVADLVTKKLRCLKPWLEQEEELSEWIWEVIKTGAPVDPPVEAPVETPVEA</sequence>
<comment type="caution">
    <text evidence="3">The sequence shown here is derived from an EMBL/GenBank/DDBJ whole genome shotgun (WGS) entry which is preliminary data.</text>
</comment>
<evidence type="ECO:0000256" key="1">
    <source>
        <dbReference type="SAM" id="SignalP"/>
    </source>
</evidence>
<proteinExistence type="predicted"/>
<dbReference type="AlphaFoldDB" id="A0A8K0TS64"/>
<dbReference type="InterPro" id="IPR036514">
    <property type="entry name" value="SGNH_hydro_sf"/>
</dbReference>
<dbReference type="SUPFAM" id="SSF52266">
    <property type="entry name" value="SGNH hydrolase"/>
    <property type="match status" value="1"/>
</dbReference>
<dbReference type="InterPro" id="IPR013830">
    <property type="entry name" value="SGNH_hydro"/>
</dbReference>
<dbReference type="InterPro" id="IPR037459">
    <property type="entry name" value="RhgT-like"/>
</dbReference>
<keyword evidence="3" id="KW-0378">Hydrolase</keyword>
<dbReference type="PANTHER" id="PTHR43695:SF2">
    <property type="entry name" value="PUTATIVE (AFU_ORTHOLOGUE AFUA_2G17250)-RELATED"/>
    <property type="match status" value="1"/>
</dbReference>
<dbReference type="PANTHER" id="PTHR43695">
    <property type="entry name" value="PUTATIVE (AFU_ORTHOLOGUE AFUA_2G17250)-RELATED"/>
    <property type="match status" value="1"/>
</dbReference>
<feature type="domain" description="SGNH hydrolase-type esterase" evidence="2">
    <location>
        <begin position="36"/>
        <end position="214"/>
    </location>
</feature>
<protein>
    <submittedName>
        <fullName evidence="3">SGNH hydrolase-type esterase domain-containing protein</fullName>
    </submittedName>
</protein>
<accession>A0A8K0TS64</accession>
<reference evidence="3" key="1">
    <citation type="journal article" date="2021" name="Nat. Commun.">
        <title>Genetic determinants of endophytism in the Arabidopsis root mycobiome.</title>
        <authorList>
            <person name="Mesny F."/>
            <person name="Miyauchi S."/>
            <person name="Thiergart T."/>
            <person name="Pickel B."/>
            <person name="Atanasova L."/>
            <person name="Karlsson M."/>
            <person name="Huettel B."/>
            <person name="Barry K.W."/>
            <person name="Haridas S."/>
            <person name="Chen C."/>
            <person name="Bauer D."/>
            <person name="Andreopoulos W."/>
            <person name="Pangilinan J."/>
            <person name="LaButti K."/>
            <person name="Riley R."/>
            <person name="Lipzen A."/>
            <person name="Clum A."/>
            <person name="Drula E."/>
            <person name="Henrissat B."/>
            <person name="Kohler A."/>
            <person name="Grigoriev I.V."/>
            <person name="Martin F.M."/>
            <person name="Hacquard S."/>
        </authorList>
    </citation>
    <scope>NUCLEOTIDE SEQUENCE</scope>
    <source>
        <strain evidence="3">MPI-CAGE-AT-0016</strain>
    </source>
</reference>
<dbReference type="Pfam" id="PF13472">
    <property type="entry name" value="Lipase_GDSL_2"/>
    <property type="match status" value="1"/>
</dbReference>
<evidence type="ECO:0000313" key="4">
    <source>
        <dbReference type="Proteomes" id="UP000813385"/>
    </source>
</evidence>
<evidence type="ECO:0000313" key="3">
    <source>
        <dbReference type="EMBL" id="KAH7374751.1"/>
    </source>
</evidence>